<keyword evidence="9" id="KW-1185">Reference proteome</keyword>
<keyword evidence="3" id="KW-0560">Oxidoreductase</keyword>
<feature type="chain" id="PRO_5046080631" evidence="6">
    <location>
        <begin position="21"/>
        <end position="238"/>
    </location>
</feature>
<feature type="domain" description="Thioredoxin-like fold" evidence="7">
    <location>
        <begin position="31"/>
        <end position="192"/>
    </location>
</feature>
<name>A0ABU7M0Z3_9PROT</name>
<dbReference type="Gene3D" id="3.40.30.10">
    <property type="entry name" value="Glutaredoxin"/>
    <property type="match status" value="1"/>
</dbReference>
<evidence type="ECO:0000256" key="4">
    <source>
        <dbReference type="ARBA" id="ARBA00023157"/>
    </source>
</evidence>
<proteinExistence type="inferred from homology"/>
<dbReference type="SUPFAM" id="SSF52833">
    <property type="entry name" value="Thioredoxin-like"/>
    <property type="match status" value="1"/>
</dbReference>
<evidence type="ECO:0000313" key="9">
    <source>
        <dbReference type="Proteomes" id="UP001310692"/>
    </source>
</evidence>
<comment type="similarity">
    <text evidence="1">Belongs to the thioredoxin family. DsbA subfamily.</text>
</comment>
<evidence type="ECO:0000256" key="1">
    <source>
        <dbReference type="ARBA" id="ARBA00005791"/>
    </source>
</evidence>
<evidence type="ECO:0000259" key="7">
    <source>
        <dbReference type="Pfam" id="PF13462"/>
    </source>
</evidence>
<evidence type="ECO:0000256" key="3">
    <source>
        <dbReference type="ARBA" id="ARBA00023002"/>
    </source>
</evidence>
<sequence>MLFRTGLAALALLFTAGASAQDIAPRGEERPGDFALGDPDAPVLLIEYASVACPHCGTWYNNVWPAVEEDYINTGRVRFVTREMLTGSAPLALAGFMMARCAADNLYFDALDLLFTQQGEIFQAAQSEGGALPVYLQIAAAVGLNENDFTTCLNNDLVRTAVIAAHEQAVADGIPATPAFIINGVLVTTEHDHSGESHGFIYMADGEPLLIDGEQVPATVEADSFTRIIDYFEQQNRD</sequence>
<protein>
    <submittedName>
        <fullName evidence="8">Thioredoxin domain-containing protein</fullName>
    </submittedName>
</protein>
<keyword evidence="5" id="KW-0676">Redox-active center</keyword>
<feature type="signal peptide" evidence="6">
    <location>
        <begin position="1"/>
        <end position="20"/>
    </location>
</feature>
<dbReference type="RefSeq" id="WP_330197049.1">
    <property type="nucleotide sequence ID" value="NZ_JAZDRO010000005.1"/>
</dbReference>
<dbReference type="Pfam" id="PF13462">
    <property type="entry name" value="Thioredoxin_4"/>
    <property type="match status" value="1"/>
</dbReference>
<dbReference type="PANTHER" id="PTHR13887:SF14">
    <property type="entry name" value="DISULFIDE BOND FORMATION PROTEIN D"/>
    <property type="match status" value="1"/>
</dbReference>
<evidence type="ECO:0000256" key="6">
    <source>
        <dbReference type="SAM" id="SignalP"/>
    </source>
</evidence>
<dbReference type="InterPro" id="IPR012336">
    <property type="entry name" value="Thioredoxin-like_fold"/>
</dbReference>
<keyword evidence="4" id="KW-1015">Disulfide bond</keyword>
<dbReference type="InterPro" id="IPR036249">
    <property type="entry name" value="Thioredoxin-like_sf"/>
</dbReference>
<evidence type="ECO:0000256" key="2">
    <source>
        <dbReference type="ARBA" id="ARBA00022729"/>
    </source>
</evidence>
<dbReference type="EMBL" id="JAZDRO010000005">
    <property type="protein sequence ID" value="MEE2567487.1"/>
    <property type="molecule type" value="Genomic_DNA"/>
</dbReference>
<comment type="caution">
    <text evidence="8">The sequence shown here is derived from an EMBL/GenBank/DDBJ whole genome shotgun (WGS) entry which is preliminary data.</text>
</comment>
<keyword evidence="2 6" id="KW-0732">Signal</keyword>
<reference evidence="8 9" key="1">
    <citation type="submission" date="2024-01" db="EMBL/GenBank/DDBJ databases">
        <title>Hyphobacterium bacterium isolated from marine sediment.</title>
        <authorList>
            <person name="Zhao S."/>
        </authorList>
    </citation>
    <scope>NUCLEOTIDE SEQUENCE [LARGE SCALE GENOMIC DNA]</scope>
    <source>
        <strain evidence="8 9">Y60-23</strain>
    </source>
</reference>
<accession>A0ABU7M0Z3</accession>
<evidence type="ECO:0000256" key="5">
    <source>
        <dbReference type="ARBA" id="ARBA00023284"/>
    </source>
</evidence>
<dbReference type="PANTHER" id="PTHR13887">
    <property type="entry name" value="GLUTATHIONE S-TRANSFERASE KAPPA"/>
    <property type="match status" value="1"/>
</dbReference>
<evidence type="ECO:0000313" key="8">
    <source>
        <dbReference type="EMBL" id="MEE2567487.1"/>
    </source>
</evidence>
<organism evidence="8 9">
    <name type="scientific">Hyphobacterium marinum</name>
    <dbReference type="NCBI Taxonomy" id="3116574"/>
    <lineage>
        <taxon>Bacteria</taxon>
        <taxon>Pseudomonadati</taxon>
        <taxon>Pseudomonadota</taxon>
        <taxon>Alphaproteobacteria</taxon>
        <taxon>Maricaulales</taxon>
        <taxon>Maricaulaceae</taxon>
        <taxon>Hyphobacterium</taxon>
    </lineage>
</organism>
<dbReference type="Proteomes" id="UP001310692">
    <property type="component" value="Unassembled WGS sequence"/>
</dbReference>
<gene>
    <name evidence="8" type="ORF">V0U35_12435</name>
</gene>